<dbReference type="InterPro" id="IPR007484">
    <property type="entry name" value="Peptidase_M28"/>
</dbReference>
<dbReference type="OrthoDB" id="10013407at2759"/>
<evidence type="ECO:0000313" key="25">
    <source>
        <dbReference type="Proteomes" id="UP000887568"/>
    </source>
</evidence>
<dbReference type="PANTHER" id="PTHR12053">
    <property type="entry name" value="PROTEASE FAMILY M28 PLASMA GLUTAMATE CARBOXYPEPTIDASE-RELATED"/>
    <property type="match status" value="1"/>
</dbReference>
<dbReference type="GO" id="GO:0006508">
    <property type="term" value="P:proteolysis"/>
    <property type="evidence" value="ECO:0007669"/>
    <property type="project" value="UniProtKB-KW"/>
</dbReference>
<keyword evidence="15" id="KW-0333">Golgi apparatus</keyword>
<dbReference type="GO" id="GO:0043171">
    <property type="term" value="P:peptide catabolic process"/>
    <property type="evidence" value="ECO:0007669"/>
    <property type="project" value="TreeGrafter"/>
</dbReference>
<evidence type="ECO:0000259" key="23">
    <source>
        <dbReference type="Pfam" id="PF04389"/>
    </source>
</evidence>
<evidence type="ECO:0000256" key="9">
    <source>
        <dbReference type="ARBA" id="ARBA00022670"/>
    </source>
</evidence>
<keyword evidence="22" id="KW-0812">Transmembrane</keyword>
<dbReference type="InterPro" id="IPR039866">
    <property type="entry name" value="CPQ"/>
</dbReference>
<evidence type="ECO:0000256" key="19">
    <source>
        <dbReference type="ARBA" id="ARBA00023228"/>
    </source>
</evidence>
<keyword evidence="11" id="KW-0732">Signal</keyword>
<feature type="domain" description="Peptidase M28" evidence="23">
    <location>
        <begin position="282"/>
        <end position="467"/>
    </location>
</feature>
<dbReference type="PANTHER" id="PTHR12053:SF3">
    <property type="entry name" value="CARBOXYPEPTIDASE Q"/>
    <property type="match status" value="1"/>
</dbReference>
<dbReference type="Pfam" id="PF04389">
    <property type="entry name" value="Peptidase_M28"/>
    <property type="match status" value="1"/>
</dbReference>
<dbReference type="RefSeq" id="XP_038073773.1">
    <property type="nucleotide sequence ID" value="XM_038217845.1"/>
</dbReference>
<evidence type="ECO:0000256" key="8">
    <source>
        <dbReference type="ARBA" id="ARBA00022645"/>
    </source>
</evidence>
<keyword evidence="7" id="KW-0964">Secreted</keyword>
<keyword evidence="13" id="KW-0256">Endoplasmic reticulum</keyword>
<evidence type="ECO:0000256" key="20">
    <source>
        <dbReference type="ARBA" id="ARBA00025833"/>
    </source>
</evidence>
<keyword evidence="22" id="KW-1133">Transmembrane helix</keyword>
<keyword evidence="10" id="KW-0479">Metal-binding</keyword>
<dbReference type="OMA" id="IVFYNRP"/>
<evidence type="ECO:0000256" key="18">
    <source>
        <dbReference type="ARBA" id="ARBA00023180"/>
    </source>
</evidence>
<keyword evidence="12" id="KW-0378">Hydrolase</keyword>
<dbReference type="FunFam" id="3.40.630.10:FF:000036">
    <property type="entry name" value="Carboxypeptidase Q"/>
    <property type="match status" value="1"/>
</dbReference>
<dbReference type="GeneID" id="119741901"/>
<dbReference type="GO" id="GO:0005764">
    <property type="term" value="C:lysosome"/>
    <property type="evidence" value="ECO:0007669"/>
    <property type="project" value="UniProtKB-SubCell"/>
</dbReference>
<dbReference type="AlphaFoldDB" id="A0A914BC17"/>
<dbReference type="EnsemblMetazoa" id="XM_038217845.1">
    <property type="protein sequence ID" value="XP_038073773.1"/>
    <property type="gene ID" value="LOC119741901"/>
</dbReference>
<protein>
    <recommendedName>
        <fullName evidence="6">Carboxypeptidase Q</fullName>
    </recommendedName>
    <alternativeName>
        <fullName evidence="21">Plasma glutamate carboxypeptidase</fullName>
    </alternativeName>
</protein>
<dbReference type="CDD" id="cd03883">
    <property type="entry name" value="M28_Pgcp_like"/>
    <property type="match status" value="1"/>
</dbReference>
<feature type="transmembrane region" description="Helical" evidence="22">
    <location>
        <begin position="12"/>
        <end position="31"/>
    </location>
</feature>
<comment type="subunit">
    <text evidence="20">Homodimer. The monomeric form is inactive while the homodimer is active.</text>
</comment>
<dbReference type="GO" id="GO:0070573">
    <property type="term" value="F:metallodipeptidase activity"/>
    <property type="evidence" value="ECO:0007669"/>
    <property type="project" value="InterPro"/>
</dbReference>
<evidence type="ECO:0000256" key="22">
    <source>
        <dbReference type="SAM" id="Phobius"/>
    </source>
</evidence>
<accession>A0A914BC17</accession>
<evidence type="ECO:0000256" key="2">
    <source>
        <dbReference type="ARBA" id="ARBA00004371"/>
    </source>
</evidence>
<keyword evidence="25" id="KW-1185">Reference proteome</keyword>
<dbReference type="FunFam" id="3.50.30.30:FF:000009">
    <property type="entry name" value="Carboxypeptidase Q"/>
    <property type="match status" value="1"/>
</dbReference>
<dbReference type="GO" id="GO:0005783">
    <property type="term" value="C:endoplasmic reticulum"/>
    <property type="evidence" value="ECO:0007669"/>
    <property type="project" value="UniProtKB-SubCell"/>
</dbReference>
<evidence type="ECO:0000256" key="16">
    <source>
        <dbReference type="ARBA" id="ARBA00023049"/>
    </source>
</evidence>
<keyword evidence="22" id="KW-0472">Membrane</keyword>
<evidence type="ECO:0000256" key="3">
    <source>
        <dbReference type="ARBA" id="ARBA00004555"/>
    </source>
</evidence>
<evidence type="ECO:0000256" key="12">
    <source>
        <dbReference type="ARBA" id="ARBA00022801"/>
    </source>
</evidence>
<dbReference type="GO" id="GO:0005615">
    <property type="term" value="C:extracellular space"/>
    <property type="evidence" value="ECO:0007669"/>
    <property type="project" value="TreeGrafter"/>
</dbReference>
<keyword evidence="18" id="KW-0325">Glycoprotein</keyword>
<evidence type="ECO:0000256" key="17">
    <source>
        <dbReference type="ARBA" id="ARBA00023145"/>
    </source>
</evidence>
<evidence type="ECO:0000256" key="6">
    <source>
        <dbReference type="ARBA" id="ARBA00014116"/>
    </source>
</evidence>
<evidence type="ECO:0000256" key="10">
    <source>
        <dbReference type="ARBA" id="ARBA00022723"/>
    </source>
</evidence>
<dbReference type="GO" id="GO:0005794">
    <property type="term" value="C:Golgi apparatus"/>
    <property type="evidence" value="ECO:0007669"/>
    <property type="project" value="UniProtKB-SubCell"/>
</dbReference>
<evidence type="ECO:0000256" key="13">
    <source>
        <dbReference type="ARBA" id="ARBA00022824"/>
    </source>
</evidence>
<evidence type="ECO:0000256" key="21">
    <source>
        <dbReference type="ARBA" id="ARBA00033328"/>
    </source>
</evidence>
<proteinExistence type="inferred from homology"/>
<evidence type="ECO:0000313" key="24">
    <source>
        <dbReference type="EnsemblMetazoa" id="XP_038073773.1"/>
    </source>
</evidence>
<dbReference type="GO" id="GO:0046872">
    <property type="term" value="F:metal ion binding"/>
    <property type="evidence" value="ECO:0007669"/>
    <property type="project" value="UniProtKB-KW"/>
</dbReference>
<dbReference type="SUPFAM" id="SSF53187">
    <property type="entry name" value="Zn-dependent exopeptidases"/>
    <property type="match status" value="1"/>
</dbReference>
<evidence type="ECO:0000256" key="1">
    <source>
        <dbReference type="ARBA" id="ARBA00004240"/>
    </source>
</evidence>
<keyword evidence="16" id="KW-0482">Metalloprotease</keyword>
<evidence type="ECO:0000256" key="15">
    <source>
        <dbReference type="ARBA" id="ARBA00023034"/>
    </source>
</evidence>
<keyword evidence="17" id="KW-0865">Zymogen</keyword>
<evidence type="ECO:0000256" key="7">
    <source>
        <dbReference type="ARBA" id="ARBA00022525"/>
    </source>
</evidence>
<evidence type="ECO:0000256" key="14">
    <source>
        <dbReference type="ARBA" id="ARBA00022833"/>
    </source>
</evidence>
<evidence type="ECO:0000256" key="11">
    <source>
        <dbReference type="ARBA" id="ARBA00022729"/>
    </source>
</evidence>
<organism evidence="24 25">
    <name type="scientific">Patiria miniata</name>
    <name type="common">Bat star</name>
    <name type="synonym">Asterina miniata</name>
    <dbReference type="NCBI Taxonomy" id="46514"/>
    <lineage>
        <taxon>Eukaryota</taxon>
        <taxon>Metazoa</taxon>
        <taxon>Echinodermata</taxon>
        <taxon>Eleutherozoa</taxon>
        <taxon>Asterozoa</taxon>
        <taxon>Asteroidea</taxon>
        <taxon>Valvatacea</taxon>
        <taxon>Valvatida</taxon>
        <taxon>Asterinidae</taxon>
        <taxon>Patiria</taxon>
    </lineage>
</organism>
<keyword evidence="8" id="KW-0121">Carboxypeptidase</keyword>
<keyword evidence="19" id="KW-0458">Lysosome</keyword>
<sequence>MALNLLHTTRFAFGGWFLPILAVLLVSLVPVSNGKSLLKRPNYDLQKIKEEIASYKDVANKIMDFVVNGSAKGQTYNRLALFTDTFGNRLVGTQNLENSIDFMLDQLKKDGLDNVHGENVTVPNWVRGNESAMLLEPRRYNLIMLGLGSSVGTPPEGITAEAIVVSSFDELTNRSSEVPGKIVVFNQPWVSYPVSVAYRDFAAVHTAQLGGVASLVRSIAGFSIHSPHTGWQDYSDKVKKIPTACIAVEDAEMLARMAARGTKIVIQLKMQAKTLPQSISRNTVAEVAGSVHPEQVVLVSGHLDSWDVGQGAMDDGGGAFISWQALSVVRQLGLRPKRTMRMVMWTGEEVGGVGSLQYYQRHKANASNYDLVMESDMGTFTPYGIEMRGSNDTLEILKSIVELLGPVNATTFRKGEDGLDVSYWEKDGVPGGSLLNHNEHYFWFHHSDGDTMSVQDPHSMDLCAAVWTVVSYIVADLDNMLPRN</sequence>
<dbReference type="GO" id="GO:0004180">
    <property type="term" value="F:carboxypeptidase activity"/>
    <property type="evidence" value="ECO:0007669"/>
    <property type="project" value="UniProtKB-KW"/>
</dbReference>
<reference evidence="24" key="1">
    <citation type="submission" date="2022-11" db="UniProtKB">
        <authorList>
            <consortium name="EnsemblMetazoa"/>
        </authorList>
    </citation>
    <scope>IDENTIFICATION</scope>
</reference>
<evidence type="ECO:0000256" key="4">
    <source>
        <dbReference type="ARBA" id="ARBA00004613"/>
    </source>
</evidence>
<evidence type="ECO:0000256" key="5">
    <source>
        <dbReference type="ARBA" id="ARBA00010918"/>
    </source>
</evidence>
<comment type="similarity">
    <text evidence="5">Belongs to the peptidase M28 family.</text>
</comment>
<dbReference type="Gene3D" id="3.40.630.10">
    <property type="entry name" value="Zn peptidases"/>
    <property type="match status" value="1"/>
</dbReference>
<dbReference type="Gene3D" id="3.50.30.30">
    <property type="match status" value="1"/>
</dbReference>
<dbReference type="Proteomes" id="UP000887568">
    <property type="component" value="Unplaced"/>
</dbReference>
<keyword evidence="14" id="KW-0862">Zinc</keyword>
<keyword evidence="9" id="KW-0645">Protease</keyword>
<comment type="subcellular location">
    <subcellularLocation>
        <location evidence="1">Endoplasmic reticulum</location>
    </subcellularLocation>
    <subcellularLocation>
        <location evidence="3">Golgi apparatus</location>
    </subcellularLocation>
    <subcellularLocation>
        <location evidence="2">Lysosome</location>
    </subcellularLocation>
    <subcellularLocation>
        <location evidence="4">Secreted</location>
    </subcellularLocation>
</comment>
<name>A0A914BC17_PATMI</name>